<sequence>MAFDTTNFDQEATELDQTQAHLDEKKNQALNSEFLYYSSVLKIIAPTLTNTVEQEQAIPWIRKLFRPEYHATNLKEKRNKYLLYLTLTMLNDELIGVFEREPPSGALKTLASLPDYRVEAASWERDDTWRDVLVSLPEDFKPLECSVHQDKDECKKDHKLDRILDQEFQLFLYLARPYAALMLNAEDRTKVCCWLQTLCTIQGNCCSSMKAVRNDYMMALLGYICDLRAVGPFTEKPPWKTLPPLAQTAKETFDNTTVLDPTSTMANEFLQNQPVPEDGAFCYIALNGDLIESSFGGPGP</sequence>
<dbReference type="AlphaFoldDB" id="A0ABD2MIJ0"/>
<dbReference type="Pfam" id="PF14846">
    <property type="entry name" value="DUF4485"/>
    <property type="match status" value="2"/>
</dbReference>
<accession>A0ABD2MIJ0</accession>
<evidence type="ECO:0000313" key="3">
    <source>
        <dbReference type="Proteomes" id="UP001516400"/>
    </source>
</evidence>
<organism evidence="2 3">
    <name type="scientific">Cryptolaemus montrouzieri</name>
    <dbReference type="NCBI Taxonomy" id="559131"/>
    <lineage>
        <taxon>Eukaryota</taxon>
        <taxon>Metazoa</taxon>
        <taxon>Ecdysozoa</taxon>
        <taxon>Arthropoda</taxon>
        <taxon>Hexapoda</taxon>
        <taxon>Insecta</taxon>
        <taxon>Pterygota</taxon>
        <taxon>Neoptera</taxon>
        <taxon>Endopterygota</taxon>
        <taxon>Coleoptera</taxon>
        <taxon>Polyphaga</taxon>
        <taxon>Cucujiformia</taxon>
        <taxon>Coccinelloidea</taxon>
        <taxon>Coccinellidae</taxon>
        <taxon>Scymninae</taxon>
        <taxon>Scymnini</taxon>
        <taxon>Cryptolaemus</taxon>
    </lineage>
</organism>
<comment type="caution">
    <text evidence="2">The sequence shown here is derived from an EMBL/GenBank/DDBJ whole genome shotgun (WGS) entry which is preliminary data.</text>
</comment>
<proteinExistence type="predicted"/>
<feature type="domain" description="DUF4485" evidence="1">
    <location>
        <begin position="30"/>
        <end position="112"/>
    </location>
</feature>
<dbReference type="InterPro" id="IPR027831">
    <property type="entry name" value="DUF4485"/>
</dbReference>
<protein>
    <recommendedName>
        <fullName evidence="1">DUF4485 domain-containing protein</fullName>
    </recommendedName>
</protein>
<evidence type="ECO:0000259" key="1">
    <source>
        <dbReference type="Pfam" id="PF14846"/>
    </source>
</evidence>
<dbReference type="EMBL" id="JABFTP020000001">
    <property type="protein sequence ID" value="KAL3266148.1"/>
    <property type="molecule type" value="Genomic_DNA"/>
</dbReference>
<evidence type="ECO:0000313" key="2">
    <source>
        <dbReference type="EMBL" id="KAL3266148.1"/>
    </source>
</evidence>
<keyword evidence="3" id="KW-1185">Reference proteome</keyword>
<name>A0ABD2MIJ0_9CUCU</name>
<feature type="domain" description="DUF4485" evidence="1">
    <location>
        <begin position="164"/>
        <end position="247"/>
    </location>
</feature>
<dbReference type="Proteomes" id="UP001516400">
    <property type="component" value="Unassembled WGS sequence"/>
</dbReference>
<reference evidence="2 3" key="1">
    <citation type="journal article" date="2021" name="BMC Biol.">
        <title>Horizontally acquired antibacterial genes associated with adaptive radiation of ladybird beetles.</title>
        <authorList>
            <person name="Li H.S."/>
            <person name="Tang X.F."/>
            <person name="Huang Y.H."/>
            <person name="Xu Z.Y."/>
            <person name="Chen M.L."/>
            <person name="Du X.Y."/>
            <person name="Qiu B.Y."/>
            <person name="Chen P.T."/>
            <person name="Zhang W."/>
            <person name="Slipinski A."/>
            <person name="Escalona H.E."/>
            <person name="Waterhouse R.M."/>
            <person name="Zwick A."/>
            <person name="Pang H."/>
        </authorList>
    </citation>
    <scope>NUCLEOTIDE SEQUENCE [LARGE SCALE GENOMIC DNA]</scope>
    <source>
        <strain evidence="2">SYSU2018</strain>
    </source>
</reference>
<gene>
    <name evidence="2" type="ORF">HHI36_010333</name>
</gene>